<dbReference type="PANTHER" id="PTHR31511:SF12">
    <property type="entry name" value="RHO TERMINATION FACTOR N-TERMINAL DOMAIN-CONTAINING PROTEIN"/>
    <property type="match status" value="1"/>
</dbReference>
<dbReference type="EC" id="2.7.7.7" evidence="2"/>
<evidence type="ECO:0000259" key="9">
    <source>
        <dbReference type="Pfam" id="PF03175"/>
    </source>
</evidence>
<keyword evidence="7" id="KW-0238">DNA-binding</keyword>
<evidence type="ECO:0000256" key="8">
    <source>
        <dbReference type="ARBA" id="ARBA00049244"/>
    </source>
</evidence>
<evidence type="ECO:0000256" key="6">
    <source>
        <dbReference type="ARBA" id="ARBA00022932"/>
    </source>
</evidence>
<dbReference type="InterPro" id="IPR004868">
    <property type="entry name" value="DNA-dir_DNA_pol_B_mt/vir"/>
</dbReference>
<sequence>MASFTAEDLEQVKELCAEILEQYTSIKISITILLEWENPTAVDERERIIRTRFVISAFTLDKDEITTEESEVVWWNIEEEIKTKVELTVDQSGLSFKRIVELTVNWLEYRERRSRSAQPEGTYGYARTRSDEMGEETVVAEGRSSTRRGEARLGSVSFVELLYVCSRIARGSTSRNNRAPSREVIESFKAEFGVSVHGNSVANISNIRELCSHLRNIAMVIYNKRGNIIFRHRLEDDEEEMFCANLYWNGEKMIAIKNVNRFLMLHEYRTPVCRECNRAHAVEIECNAPEVSLGTLEKGLPKDDQVIMLTMYADIEAICPSEDRQYACCFSLVACVGNTEVVIKEQLADTSEEKGNGEAEKEVIISLLDAIEEQVRKFHGWQENVPRMYNLVCTWCNQDKQCASMRRVIVQNEDSTRIIQDNVCRACYQNNLIANNYQPIVFFHNFSKYDICFVIRLLVDRYELNIAGKSTQLIYNISCKNKNISLNFKIRDSLHFINGSIQSFGRNVPEQTWSDAGLMNYFELFRGSKGKMPYEWLKTRGQLDSPFPSDEEEDEQINRLNNEVISLTELANFCANNRISTVGTYLQKYCTVDCLLLMFYFNNYRYRMFDEFKIDIAQFYSTPSVSWYLGIRAAPEIGIPTSIKDYLLIKDNIRGGIAQPIERFSEVGEDAIKSIKFLDVNALYSWCMSNKLPSIHINTIEINSSEENTITSWLEKTRNKGDNEIWLLQVDLHYPAELHDIYMHFSFPLAPHHFKQRLCTTFEDKINYLVMDANLEYYLDNGLIVKHIHSIQRWRANYVFKQFVENNITKRNTTTDETLKTVFKTTNNSLFGKTCENVYNYKRFKIASITTDANDDDAPVNQQARDWTNFTIIDEHHVIAQVDIRNVVLNKPIQLGFCILEQAKLRNYKFWKAITQLFSTKAHLLYMDTDSLLIAFEDIDDPFSEIRSHPEMFENGALFDLPLHPEDNTEVKPLKTTGAFSDNCFGRRISAYVGLKAKSYFILFEDGLHKMKTKGIRYSSLHEHRHLNYDDFLDALFNSNEIHVDEYSLNRKNYNIHLKHTYKKALSNLDTKHNYSVNLVIGYPWGYNGEEEINAIFNAS</sequence>
<dbReference type="GO" id="GO:0006260">
    <property type="term" value="P:DNA replication"/>
    <property type="evidence" value="ECO:0007669"/>
    <property type="project" value="UniProtKB-KW"/>
</dbReference>
<dbReference type="GO" id="GO:0000166">
    <property type="term" value="F:nucleotide binding"/>
    <property type="evidence" value="ECO:0007669"/>
    <property type="project" value="InterPro"/>
</dbReference>
<evidence type="ECO:0000256" key="3">
    <source>
        <dbReference type="ARBA" id="ARBA00022679"/>
    </source>
</evidence>
<dbReference type="GO" id="GO:0003887">
    <property type="term" value="F:DNA-directed DNA polymerase activity"/>
    <property type="evidence" value="ECO:0007669"/>
    <property type="project" value="UniProtKB-KW"/>
</dbReference>
<keyword evidence="6" id="KW-0239">DNA-directed DNA polymerase</keyword>
<name>A0A8E7G2K1_9VIRU</name>
<evidence type="ECO:0000256" key="1">
    <source>
        <dbReference type="ARBA" id="ARBA00005755"/>
    </source>
</evidence>
<comment type="catalytic activity">
    <reaction evidence="8">
        <text>DNA(n) + a 2'-deoxyribonucleoside 5'-triphosphate = DNA(n+1) + diphosphate</text>
        <dbReference type="Rhea" id="RHEA:22508"/>
        <dbReference type="Rhea" id="RHEA-COMP:17339"/>
        <dbReference type="Rhea" id="RHEA-COMP:17340"/>
        <dbReference type="ChEBI" id="CHEBI:33019"/>
        <dbReference type="ChEBI" id="CHEBI:61560"/>
        <dbReference type="ChEBI" id="CHEBI:173112"/>
        <dbReference type="EC" id="2.7.7.7"/>
    </reaction>
</comment>
<organism evidence="10">
    <name type="scientific">Emberiza spodocephala densovirus</name>
    <dbReference type="NCBI Taxonomy" id="2794496"/>
    <lineage>
        <taxon>Viruses</taxon>
        <taxon>Monodnaviria</taxon>
        <taxon>Shotokuvirae</taxon>
        <taxon>Cossaviricota</taxon>
        <taxon>Quintoviricetes</taxon>
        <taxon>Piccovirales</taxon>
        <taxon>Parvoviridae</taxon>
        <taxon>Densovirinae</taxon>
    </lineage>
</organism>
<keyword evidence="5" id="KW-0235">DNA replication</keyword>
<evidence type="ECO:0000313" key="10">
    <source>
        <dbReference type="EMBL" id="QVW56855.1"/>
    </source>
</evidence>
<keyword evidence="3" id="KW-0808">Transferase</keyword>
<accession>A0A8E7G2K1</accession>
<keyword evidence="4" id="KW-0548">Nucleotidyltransferase</keyword>
<evidence type="ECO:0000256" key="4">
    <source>
        <dbReference type="ARBA" id="ARBA00022695"/>
    </source>
</evidence>
<protein>
    <recommendedName>
        <fullName evidence="2">DNA-directed DNA polymerase</fullName>
        <ecNumber evidence="2">2.7.7.7</ecNumber>
    </recommendedName>
</protein>
<dbReference type="GO" id="GO:0003677">
    <property type="term" value="F:DNA binding"/>
    <property type="evidence" value="ECO:0007669"/>
    <property type="project" value="UniProtKB-KW"/>
</dbReference>
<reference evidence="10" key="1">
    <citation type="submission" date="2020-09" db="EMBL/GenBank/DDBJ databases">
        <title>Parvovirus dark matter in the feces of wild birds.</title>
        <authorList>
            <person name="Dai Z."/>
            <person name="Yang S."/>
            <person name="Zhang W."/>
        </authorList>
    </citation>
    <scope>NUCLEOTIDE SEQUENCE</scope>
    <source>
        <strain evidence="10">Bfb97par014</strain>
    </source>
</reference>
<dbReference type="EMBL" id="MW046629">
    <property type="protein sequence ID" value="QVW56855.1"/>
    <property type="molecule type" value="Genomic_DNA"/>
</dbReference>
<evidence type="ECO:0000256" key="5">
    <source>
        <dbReference type="ARBA" id="ARBA00022705"/>
    </source>
</evidence>
<evidence type="ECO:0000256" key="7">
    <source>
        <dbReference type="ARBA" id="ARBA00023125"/>
    </source>
</evidence>
<comment type="similarity">
    <text evidence="1">Belongs to the DNA polymerase type-B family.</text>
</comment>
<feature type="domain" description="DNA-directed DNA polymerase family B mitochondria/virus" evidence="9">
    <location>
        <begin position="435"/>
        <end position="915"/>
    </location>
</feature>
<dbReference type="Pfam" id="PF03175">
    <property type="entry name" value="DNA_pol_B_2"/>
    <property type="match status" value="1"/>
</dbReference>
<proteinExistence type="inferred from homology"/>
<evidence type="ECO:0000256" key="2">
    <source>
        <dbReference type="ARBA" id="ARBA00012417"/>
    </source>
</evidence>
<dbReference type="PANTHER" id="PTHR31511">
    <property type="entry name" value="PROTEIN CBG23764"/>
    <property type="match status" value="1"/>
</dbReference>